<name>A0A0A0JX01_9MICO</name>
<reference evidence="5 6" key="1">
    <citation type="submission" date="2013-08" db="EMBL/GenBank/DDBJ databases">
        <title>The genome sequence of Knoellia aerolata.</title>
        <authorList>
            <person name="Zhu W."/>
            <person name="Wang G."/>
        </authorList>
    </citation>
    <scope>NUCLEOTIDE SEQUENCE [LARGE SCALE GENOMIC DNA]</scope>
    <source>
        <strain evidence="5 6">DSM 18566</strain>
    </source>
</reference>
<evidence type="ECO:0000313" key="6">
    <source>
        <dbReference type="Proteomes" id="UP000030013"/>
    </source>
</evidence>
<protein>
    <submittedName>
        <fullName evidence="5">Short-chain dehydrogenase</fullName>
    </submittedName>
</protein>
<comment type="caution">
    <text evidence="5">The sequence shown here is derived from an EMBL/GenBank/DDBJ whole genome shotgun (WGS) entry which is preliminary data.</text>
</comment>
<sequence>MAQARLLEGRVIMVTGAGRGLGRSHSLELAAHGATVIVNDLGVGLGGERSDDDPAQEVVDTITSSGGKAALAPGSASDWDAMAAAVATTVDSFGRLDGIVNNAGILRDATITNMSEKDWDAVLDVHLKGTFTLTRHACEYWRAEHKAGRPVAGRIVNTTSGAGLAGNVGQAGYSAAKAGIIALTQVTAMEGSRYGVTANAISPIAATRMMASAGIATSDTDGWDPLDPANASPVVAWLCSEASGWITGQVLRIDGSRLIAMEAWSTGRSHVAKTGERLDAAELDLGMRRALGAFPGGLAALGSPAVSR</sequence>
<dbReference type="PROSITE" id="PS00061">
    <property type="entry name" value="ADH_SHORT"/>
    <property type="match status" value="1"/>
</dbReference>
<dbReference type="SMART" id="SM00822">
    <property type="entry name" value="PKS_KR"/>
    <property type="match status" value="1"/>
</dbReference>
<dbReference type="AlphaFoldDB" id="A0A0A0JX01"/>
<keyword evidence="6" id="KW-1185">Reference proteome</keyword>
<dbReference type="STRING" id="1385519.N801_03700"/>
<dbReference type="GO" id="GO:0016491">
    <property type="term" value="F:oxidoreductase activity"/>
    <property type="evidence" value="ECO:0007669"/>
    <property type="project" value="UniProtKB-KW"/>
</dbReference>
<feature type="domain" description="Ketoreductase" evidence="4">
    <location>
        <begin position="10"/>
        <end position="207"/>
    </location>
</feature>
<evidence type="ECO:0000313" key="5">
    <source>
        <dbReference type="EMBL" id="KGN41960.1"/>
    </source>
</evidence>
<evidence type="ECO:0000256" key="3">
    <source>
        <dbReference type="RuleBase" id="RU000363"/>
    </source>
</evidence>
<evidence type="ECO:0000256" key="2">
    <source>
        <dbReference type="ARBA" id="ARBA00023002"/>
    </source>
</evidence>
<dbReference type="EMBL" id="AVPL01000010">
    <property type="protein sequence ID" value="KGN41960.1"/>
    <property type="molecule type" value="Genomic_DNA"/>
</dbReference>
<dbReference type="InterPro" id="IPR036291">
    <property type="entry name" value="NAD(P)-bd_dom_sf"/>
</dbReference>
<dbReference type="InterPro" id="IPR051687">
    <property type="entry name" value="Peroxisomal_Beta-Oxidation"/>
</dbReference>
<evidence type="ECO:0000256" key="1">
    <source>
        <dbReference type="ARBA" id="ARBA00006484"/>
    </source>
</evidence>
<dbReference type="Gene3D" id="3.40.50.720">
    <property type="entry name" value="NAD(P)-binding Rossmann-like Domain"/>
    <property type="match status" value="1"/>
</dbReference>
<dbReference type="InterPro" id="IPR057326">
    <property type="entry name" value="KR_dom"/>
</dbReference>
<dbReference type="InterPro" id="IPR020904">
    <property type="entry name" value="Sc_DH/Rdtase_CS"/>
</dbReference>
<comment type="similarity">
    <text evidence="1 3">Belongs to the short-chain dehydrogenases/reductases (SDR) family.</text>
</comment>
<dbReference type="eggNOG" id="COG1028">
    <property type="taxonomic scope" value="Bacteria"/>
</dbReference>
<gene>
    <name evidence="5" type="ORF">N801_03700</name>
</gene>
<dbReference type="InterPro" id="IPR002347">
    <property type="entry name" value="SDR_fam"/>
</dbReference>
<dbReference type="SUPFAM" id="SSF51735">
    <property type="entry name" value="NAD(P)-binding Rossmann-fold domains"/>
    <property type="match status" value="1"/>
</dbReference>
<dbReference type="PRINTS" id="PR00080">
    <property type="entry name" value="SDRFAMILY"/>
</dbReference>
<dbReference type="PRINTS" id="PR00081">
    <property type="entry name" value="GDHRDH"/>
</dbReference>
<dbReference type="RefSeq" id="WP_035934877.1">
    <property type="nucleotide sequence ID" value="NZ_AVPL01000010.1"/>
</dbReference>
<accession>A0A0A0JX01</accession>
<dbReference type="OrthoDB" id="9804774at2"/>
<proteinExistence type="inferred from homology"/>
<dbReference type="Pfam" id="PF00106">
    <property type="entry name" value="adh_short"/>
    <property type="match status" value="1"/>
</dbReference>
<dbReference type="Proteomes" id="UP000030013">
    <property type="component" value="Unassembled WGS sequence"/>
</dbReference>
<evidence type="ECO:0000259" key="4">
    <source>
        <dbReference type="SMART" id="SM00822"/>
    </source>
</evidence>
<dbReference type="PANTHER" id="PTHR45024">
    <property type="entry name" value="DEHYDROGENASES, SHORT CHAIN"/>
    <property type="match status" value="1"/>
</dbReference>
<dbReference type="PANTHER" id="PTHR45024:SF2">
    <property type="entry name" value="SCP2 DOMAIN-CONTAINING PROTEIN"/>
    <property type="match status" value="1"/>
</dbReference>
<organism evidence="5 6">
    <name type="scientific">Knoellia aerolata DSM 18566</name>
    <dbReference type="NCBI Taxonomy" id="1385519"/>
    <lineage>
        <taxon>Bacteria</taxon>
        <taxon>Bacillati</taxon>
        <taxon>Actinomycetota</taxon>
        <taxon>Actinomycetes</taxon>
        <taxon>Micrococcales</taxon>
        <taxon>Intrasporangiaceae</taxon>
        <taxon>Knoellia</taxon>
    </lineage>
</organism>
<keyword evidence="2" id="KW-0560">Oxidoreductase</keyword>